<dbReference type="eggNOG" id="ENOG5032SNM">
    <property type="taxonomic scope" value="Bacteria"/>
</dbReference>
<evidence type="ECO:0000313" key="1">
    <source>
        <dbReference type="EMBL" id="CCH02516.1"/>
    </source>
</evidence>
<sequence length="226" mass="26246">MARKGTINPGRFARQETRRVEATKSLRKFFLIVCEGTKTEPNYFEGIKKDLPPNIVRVADFKAAGTGKNTLSVIDEAERLLEQHKKSGSTQPIDEVWVVFDRDSFPKQHINAAITQALQIGMHCAWTNEAFELWYILHFQLIEHAMSRSQYQKVIERELTRCLGKPYKYQKNSEAMFALLMQHGDIEQAIKRAERLAEPFGDRTDYADHNPRTEVHRLIKKLLQFK</sequence>
<dbReference type="KEGG" id="fae:FAES_4517"/>
<reference evidence="1 2" key="1">
    <citation type="journal article" date="2012" name="J. Bacteriol.">
        <title>Genome Sequence of Fibrella aestuarina BUZ 2T, a Filamentous Marine Bacterium.</title>
        <authorList>
            <person name="Filippini M."/>
            <person name="Qi W."/>
            <person name="Blom J."/>
            <person name="Goesmann A."/>
            <person name="Smits T.H."/>
            <person name="Bagheri H.C."/>
        </authorList>
    </citation>
    <scope>NUCLEOTIDE SEQUENCE [LARGE SCALE GENOMIC DNA]</scope>
    <source>
        <strain evidence="2">BUZ 2T</strain>
    </source>
</reference>
<dbReference type="InterPro" id="IPR025591">
    <property type="entry name" value="RloB"/>
</dbReference>
<dbReference type="Proteomes" id="UP000011058">
    <property type="component" value="Chromosome"/>
</dbReference>
<evidence type="ECO:0000313" key="2">
    <source>
        <dbReference type="Proteomes" id="UP000011058"/>
    </source>
</evidence>
<dbReference type="RefSeq" id="WP_015333615.1">
    <property type="nucleotide sequence ID" value="NC_020054.1"/>
</dbReference>
<proteinExistence type="predicted"/>
<evidence type="ECO:0008006" key="3">
    <source>
        <dbReference type="Google" id="ProtNLM"/>
    </source>
</evidence>
<dbReference type="STRING" id="1166018.FAES_4517"/>
<dbReference type="EMBL" id="HE796683">
    <property type="protein sequence ID" value="CCH02516.1"/>
    <property type="molecule type" value="Genomic_DNA"/>
</dbReference>
<dbReference type="PATRIC" id="fig|1166018.3.peg.1483"/>
<name>I0KEG3_9BACT</name>
<organism evidence="1 2">
    <name type="scientific">Fibrella aestuarina BUZ 2</name>
    <dbReference type="NCBI Taxonomy" id="1166018"/>
    <lineage>
        <taxon>Bacteria</taxon>
        <taxon>Pseudomonadati</taxon>
        <taxon>Bacteroidota</taxon>
        <taxon>Cytophagia</taxon>
        <taxon>Cytophagales</taxon>
        <taxon>Spirosomataceae</taxon>
        <taxon>Fibrella</taxon>
    </lineage>
</organism>
<dbReference type="AlphaFoldDB" id="I0KEG3"/>
<dbReference type="HOGENOM" id="CLU_090993_1_0_10"/>
<accession>I0KEG3</accession>
<dbReference type="OrthoDB" id="9796523at2"/>
<protein>
    <recommendedName>
        <fullName evidence="3">Abortive phage resistance protein</fullName>
    </recommendedName>
</protein>
<keyword evidence="2" id="KW-1185">Reference proteome</keyword>
<dbReference type="Pfam" id="PF13707">
    <property type="entry name" value="RloB"/>
    <property type="match status" value="1"/>
</dbReference>
<gene>
    <name evidence="1" type="ORF">FAES_4517</name>
</gene>